<feature type="domain" description="Glycosyltransferase 61 catalytic" evidence="8">
    <location>
        <begin position="134"/>
        <end position="307"/>
    </location>
</feature>
<name>A2EER5_TRIV3</name>
<evidence type="ECO:0000313" key="10">
    <source>
        <dbReference type="Proteomes" id="UP000001542"/>
    </source>
</evidence>
<gene>
    <name evidence="9" type="ORF">TVAG_051060</name>
</gene>
<proteinExistence type="predicted"/>
<dbReference type="InParanoid" id="A2EER5"/>
<protein>
    <recommendedName>
        <fullName evidence="8">Glycosyltransferase 61 catalytic domain-containing protein</fullName>
    </recommendedName>
</protein>
<dbReference type="RefSeq" id="XP_001321094.1">
    <property type="nucleotide sequence ID" value="XM_001321059.1"/>
</dbReference>
<keyword evidence="4" id="KW-0812">Transmembrane</keyword>
<evidence type="ECO:0000256" key="1">
    <source>
        <dbReference type="ARBA" id="ARBA00004167"/>
    </source>
</evidence>
<evidence type="ECO:0000313" key="9">
    <source>
        <dbReference type="EMBL" id="EAY08871.1"/>
    </source>
</evidence>
<reference evidence="9" key="1">
    <citation type="submission" date="2006-10" db="EMBL/GenBank/DDBJ databases">
        <authorList>
            <person name="Amadeo P."/>
            <person name="Zhao Q."/>
            <person name="Wortman J."/>
            <person name="Fraser-Liggett C."/>
            <person name="Carlton J."/>
        </authorList>
    </citation>
    <scope>NUCLEOTIDE SEQUENCE</scope>
    <source>
        <strain evidence="9">G3</strain>
    </source>
</reference>
<dbReference type="OrthoDB" id="529273at2759"/>
<keyword evidence="6" id="KW-0472">Membrane</keyword>
<evidence type="ECO:0000256" key="7">
    <source>
        <dbReference type="ARBA" id="ARBA00023180"/>
    </source>
</evidence>
<evidence type="ECO:0000256" key="5">
    <source>
        <dbReference type="ARBA" id="ARBA00022989"/>
    </source>
</evidence>
<dbReference type="GO" id="GO:0016020">
    <property type="term" value="C:membrane"/>
    <property type="evidence" value="ECO:0007669"/>
    <property type="project" value="UniProtKB-SubCell"/>
</dbReference>
<evidence type="ECO:0000256" key="3">
    <source>
        <dbReference type="ARBA" id="ARBA00022679"/>
    </source>
</evidence>
<sequence length="370" mass="42872">MEFKDSNLINPKEPKLVENKFPNVVFQKIISTPIDIPVIHPFQTFGDLGSDAVIPTENEIRDFAKGSTQSLVQMKNVFVTNEGIMYSNNVFYPDQCDCHWRVCKDFKENIYPNLKVSERIPKAVVIMHEYGWFYAHWLCDFLPRLLLLPSDVLKDAKLIVTNYASFGYECVKIAGIPKKNLLAPPADTAVFVENLYTITPLYCSHFVPFLFINMRKIIAQKAELDQTPPTKYIFYNREGSEFRKIDNYNDVLNYIKSVVPEVMWENCHIPNSIIDQAKLFNSFKVFFAMHGAAFANTLFMQPDTCVVEIQVDRWVDNYLWVTAFAQVHHFITRNSKIQWRDFGSKNYLEANDMAIIAQKAVDTVKKGKWK</sequence>
<dbReference type="PANTHER" id="PTHR20961">
    <property type="entry name" value="GLYCOSYLTRANSFERASE"/>
    <property type="match status" value="1"/>
</dbReference>
<keyword evidence="5" id="KW-1133">Transmembrane helix</keyword>
<reference evidence="9" key="2">
    <citation type="journal article" date="2007" name="Science">
        <title>Draft genome sequence of the sexually transmitted pathogen Trichomonas vaginalis.</title>
        <authorList>
            <person name="Carlton J.M."/>
            <person name="Hirt R.P."/>
            <person name="Silva J.C."/>
            <person name="Delcher A.L."/>
            <person name="Schatz M."/>
            <person name="Zhao Q."/>
            <person name="Wortman J.R."/>
            <person name="Bidwell S.L."/>
            <person name="Alsmark U.C.M."/>
            <person name="Besteiro S."/>
            <person name="Sicheritz-Ponten T."/>
            <person name="Noel C.J."/>
            <person name="Dacks J.B."/>
            <person name="Foster P.G."/>
            <person name="Simillion C."/>
            <person name="Van de Peer Y."/>
            <person name="Miranda-Saavedra D."/>
            <person name="Barton G.J."/>
            <person name="Westrop G.D."/>
            <person name="Mueller S."/>
            <person name="Dessi D."/>
            <person name="Fiori P.L."/>
            <person name="Ren Q."/>
            <person name="Paulsen I."/>
            <person name="Zhang H."/>
            <person name="Bastida-Corcuera F.D."/>
            <person name="Simoes-Barbosa A."/>
            <person name="Brown M.T."/>
            <person name="Hayes R.D."/>
            <person name="Mukherjee M."/>
            <person name="Okumura C.Y."/>
            <person name="Schneider R."/>
            <person name="Smith A.J."/>
            <person name="Vanacova S."/>
            <person name="Villalvazo M."/>
            <person name="Haas B.J."/>
            <person name="Pertea M."/>
            <person name="Feldblyum T.V."/>
            <person name="Utterback T.R."/>
            <person name="Shu C.L."/>
            <person name="Osoegawa K."/>
            <person name="de Jong P.J."/>
            <person name="Hrdy I."/>
            <person name="Horvathova L."/>
            <person name="Zubacova Z."/>
            <person name="Dolezal P."/>
            <person name="Malik S.B."/>
            <person name="Logsdon J.M. Jr."/>
            <person name="Henze K."/>
            <person name="Gupta A."/>
            <person name="Wang C.C."/>
            <person name="Dunne R.L."/>
            <person name="Upcroft J.A."/>
            <person name="Upcroft P."/>
            <person name="White O."/>
            <person name="Salzberg S.L."/>
            <person name="Tang P."/>
            <person name="Chiu C.-H."/>
            <person name="Lee Y.-S."/>
            <person name="Embley T.M."/>
            <person name="Coombs G.H."/>
            <person name="Mottram J.C."/>
            <person name="Tachezy J."/>
            <person name="Fraser-Liggett C.M."/>
            <person name="Johnson P.J."/>
        </authorList>
    </citation>
    <scope>NUCLEOTIDE SEQUENCE [LARGE SCALE GENOMIC DNA]</scope>
    <source>
        <strain evidence="9">G3</strain>
    </source>
</reference>
<keyword evidence="3" id="KW-0808">Transferase</keyword>
<organism evidence="9 10">
    <name type="scientific">Trichomonas vaginalis (strain ATCC PRA-98 / G3)</name>
    <dbReference type="NCBI Taxonomy" id="412133"/>
    <lineage>
        <taxon>Eukaryota</taxon>
        <taxon>Metamonada</taxon>
        <taxon>Parabasalia</taxon>
        <taxon>Trichomonadida</taxon>
        <taxon>Trichomonadidae</taxon>
        <taxon>Trichomonas</taxon>
    </lineage>
</organism>
<evidence type="ECO:0000259" key="8">
    <source>
        <dbReference type="Pfam" id="PF04577"/>
    </source>
</evidence>
<evidence type="ECO:0000256" key="4">
    <source>
        <dbReference type="ARBA" id="ARBA00022692"/>
    </source>
</evidence>
<accession>A2EER5</accession>
<dbReference type="InterPro" id="IPR049625">
    <property type="entry name" value="Glyco_transf_61_cat"/>
</dbReference>
<dbReference type="EMBL" id="DS113369">
    <property type="protein sequence ID" value="EAY08871.1"/>
    <property type="molecule type" value="Genomic_DNA"/>
</dbReference>
<dbReference type="AlphaFoldDB" id="A2EER5"/>
<dbReference type="InterPro" id="IPR007657">
    <property type="entry name" value="Glycosyltransferase_61"/>
</dbReference>
<comment type="subcellular location">
    <subcellularLocation>
        <location evidence="1">Membrane</location>
        <topology evidence="1">Single-pass membrane protein</topology>
    </subcellularLocation>
</comment>
<keyword evidence="10" id="KW-1185">Reference proteome</keyword>
<dbReference type="Proteomes" id="UP000001542">
    <property type="component" value="Unassembled WGS sequence"/>
</dbReference>
<keyword evidence="2" id="KW-0328">Glycosyltransferase</keyword>
<dbReference type="VEuPathDB" id="TrichDB:TVAG_051060"/>
<dbReference type="PANTHER" id="PTHR20961:SF38">
    <property type="entry name" value="PROTEIN O-LINKED-MANNOSE BETA-1,4-N-ACETYLGLUCOSAMINYLTRANSFERASE 2"/>
    <property type="match status" value="1"/>
</dbReference>
<dbReference type="VEuPathDB" id="TrichDB:TVAGG3_0982010"/>
<dbReference type="Pfam" id="PF04577">
    <property type="entry name" value="Glyco_transf_61"/>
    <property type="match status" value="1"/>
</dbReference>
<evidence type="ECO:0000256" key="6">
    <source>
        <dbReference type="ARBA" id="ARBA00023136"/>
    </source>
</evidence>
<dbReference type="GO" id="GO:0016757">
    <property type="term" value="F:glycosyltransferase activity"/>
    <property type="evidence" value="ECO:0000318"/>
    <property type="project" value="GO_Central"/>
</dbReference>
<keyword evidence="7" id="KW-0325">Glycoprotein</keyword>
<evidence type="ECO:0000256" key="2">
    <source>
        <dbReference type="ARBA" id="ARBA00022676"/>
    </source>
</evidence>
<dbReference type="KEGG" id="tva:4766780"/>